<keyword evidence="2" id="KW-1185">Reference proteome</keyword>
<dbReference type="EMBL" id="JAHGAW010000002">
    <property type="protein sequence ID" value="MBT2185967.1"/>
    <property type="molecule type" value="Genomic_DNA"/>
</dbReference>
<evidence type="ECO:0000313" key="1">
    <source>
        <dbReference type="EMBL" id="MBT2185967.1"/>
    </source>
</evidence>
<sequence length="181" mass="19539">MGAAKGTAFAARLRAATRACHDEVDTLFGRFDLSDRSSYARFLTAHAAALVPVEDWVGATRLMPDWRGRKEALWADLAALGRSLPHFEPLDWPRHEAARWGAFYVLEGSRLGGAMLSRAVPEDLPRAYLSSVHAPGAWRGFLAALDEHAQAGGPDWEAAAIASAGRVFALYAQAARLAGAR</sequence>
<dbReference type="AlphaFoldDB" id="A0A9X1IPA1"/>
<reference evidence="1" key="1">
    <citation type="submission" date="2021-05" db="EMBL/GenBank/DDBJ databases">
        <title>Genome of Sphingobium sp. strain.</title>
        <authorList>
            <person name="Fan R."/>
        </authorList>
    </citation>
    <scope>NUCLEOTIDE SEQUENCE</scope>
    <source>
        <strain evidence="1">H33</strain>
    </source>
</reference>
<protein>
    <submittedName>
        <fullName evidence="1">Biliverdin-producing heme oxygenase</fullName>
    </submittedName>
</protein>
<name>A0A9X1IPA1_9SPHN</name>
<gene>
    <name evidence="1" type="ORF">KK488_03310</name>
</gene>
<dbReference type="Gene3D" id="1.20.910.10">
    <property type="entry name" value="Heme oxygenase-like"/>
    <property type="match status" value="1"/>
</dbReference>
<dbReference type="Proteomes" id="UP001138757">
    <property type="component" value="Unassembled WGS sequence"/>
</dbReference>
<dbReference type="InterPro" id="IPR016084">
    <property type="entry name" value="Haem_Oase-like_multi-hlx"/>
</dbReference>
<accession>A0A9X1IPA1</accession>
<organism evidence="1 2">
    <name type="scientific">Sphingobium nicotianae</name>
    <dbReference type="NCBI Taxonomy" id="2782607"/>
    <lineage>
        <taxon>Bacteria</taxon>
        <taxon>Pseudomonadati</taxon>
        <taxon>Pseudomonadota</taxon>
        <taxon>Alphaproteobacteria</taxon>
        <taxon>Sphingomonadales</taxon>
        <taxon>Sphingomonadaceae</taxon>
        <taxon>Sphingobium</taxon>
    </lineage>
</organism>
<dbReference type="SUPFAM" id="SSF48613">
    <property type="entry name" value="Heme oxygenase-like"/>
    <property type="match status" value="1"/>
</dbReference>
<comment type="caution">
    <text evidence="1">The sequence shown here is derived from an EMBL/GenBank/DDBJ whole genome shotgun (WGS) entry which is preliminary data.</text>
</comment>
<dbReference type="CDD" id="cd19166">
    <property type="entry name" value="HemeO-bac"/>
    <property type="match status" value="1"/>
</dbReference>
<proteinExistence type="predicted"/>
<evidence type="ECO:0000313" key="2">
    <source>
        <dbReference type="Proteomes" id="UP001138757"/>
    </source>
</evidence>